<dbReference type="SMART" id="SM00062">
    <property type="entry name" value="PBPb"/>
    <property type="match status" value="1"/>
</dbReference>
<dbReference type="InterPro" id="IPR001638">
    <property type="entry name" value="Solute-binding_3/MltF_N"/>
</dbReference>
<feature type="domain" description="Solute-binding protein family 3/N-terminal" evidence="3">
    <location>
        <begin position="38"/>
        <end position="259"/>
    </location>
</feature>
<keyword evidence="5" id="KW-1185">Reference proteome</keyword>
<dbReference type="AlphaFoldDB" id="A0A1L4CYD1"/>
<accession>A0A1L4CYD1</accession>
<sequence length="259" mass="29297">MKKSVAILISFISFLYSLTLRAAEKPNDSFIRIKQLGSLKVCSQAGFIPFEMKDNKGNWKGFDVEIMAAFAKQNSLKLEMIDTSMDGLIPALITGKCDMIASGLTITEERKKVIQFSDPVYTVVVSAALLDTHENRSKYKSFEDIDTKGTKVASHTGTAATLYIKSKMNQATHLQFDSQSDELNSVVQKRVQAFVEDDVFINQASKEMKIKFYTLFSNEKGDLAMATRKKDIELRDKFNEFLGEIKKNGQYEAIRKNYF</sequence>
<dbReference type="RefSeq" id="WP_148696673.1">
    <property type="nucleotide sequence ID" value="NZ_CP017834.1"/>
</dbReference>
<evidence type="ECO:0000256" key="2">
    <source>
        <dbReference type="SAM" id="SignalP"/>
    </source>
</evidence>
<evidence type="ECO:0000313" key="5">
    <source>
        <dbReference type="Proteomes" id="UP000184731"/>
    </source>
</evidence>
<dbReference type="Pfam" id="PF00497">
    <property type="entry name" value="SBP_bac_3"/>
    <property type="match status" value="1"/>
</dbReference>
<gene>
    <name evidence="4" type="ORF">AXG55_03125</name>
</gene>
<reference evidence="4 5" key="1">
    <citation type="submission" date="2016-10" db="EMBL/GenBank/DDBJ databases">
        <title>Silvanigrella aquatica sp. nov., isolated from a freshwater lake located in the Black Forest, Germany, description of Silvanigrellaceae fam. nov., Silvanigrellales ord. nov., reclassification of the order Bdellovibrionales in the class Oligoflexia, reclassification of the families Bacteriovoracaceae and Halobacteriovoraceae in the new order Bacteriovoracales ord. nov., and reclassification of the family Pseudobacteriovoracaceae in the order Oligoflexiales.</title>
        <authorList>
            <person name="Hahn M.W."/>
            <person name="Schmidt J."/>
            <person name="Koll U."/>
            <person name="Rohde M."/>
            <person name="Verbag S."/>
            <person name="Pitt A."/>
            <person name="Nakai R."/>
            <person name="Naganuma T."/>
            <person name="Lang E."/>
        </authorList>
    </citation>
    <scope>NUCLEOTIDE SEQUENCE [LARGE SCALE GENOMIC DNA]</scope>
    <source>
        <strain evidence="4 5">MWH-Nonnen-W8red</strain>
    </source>
</reference>
<protein>
    <recommendedName>
        <fullName evidence="3">Solute-binding protein family 3/N-terminal domain-containing protein</fullName>
    </recommendedName>
</protein>
<dbReference type="EMBL" id="CP017834">
    <property type="protein sequence ID" value="APJ02959.1"/>
    <property type="molecule type" value="Genomic_DNA"/>
</dbReference>
<dbReference type="KEGG" id="saqi:AXG55_03125"/>
<dbReference type="Gene3D" id="3.40.190.10">
    <property type="entry name" value="Periplasmic binding protein-like II"/>
    <property type="match status" value="2"/>
</dbReference>
<dbReference type="PANTHER" id="PTHR35936:SF38">
    <property type="entry name" value="GLUTAMINE-BINDING PERIPLASMIC PROTEIN"/>
    <property type="match status" value="1"/>
</dbReference>
<dbReference type="SUPFAM" id="SSF53850">
    <property type="entry name" value="Periplasmic binding protein-like II"/>
    <property type="match status" value="1"/>
</dbReference>
<evidence type="ECO:0000313" key="4">
    <source>
        <dbReference type="EMBL" id="APJ02959.1"/>
    </source>
</evidence>
<feature type="signal peptide" evidence="2">
    <location>
        <begin position="1"/>
        <end position="22"/>
    </location>
</feature>
<keyword evidence="1 2" id="KW-0732">Signal</keyword>
<organism evidence="4 5">
    <name type="scientific">Silvanigrella aquatica</name>
    <dbReference type="NCBI Taxonomy" id="1915309"/>
    <lineage>
        <taxon>Bacteria</taxon>
        <taxon>Pseudomonadati</taxon>
        <taxon>Bdellovibrionota</taxon>
        <taxon>Oligoflexia</taxon>
        <taxon>Silvanigrellales</taxon>
        <taxon>Silvanigrellaceae</taxon>
        <taxon>Silvanigrella</taxon>
    </lineage>
</organism>
<evidence type="ECO:0000259" key="3">
    <source>
        <dbReference type="SMART" id="SM00062"/>
    </source>
</evidence>
<evidence type="ECO:0000256" key="1">
    <source>
        <dbReference type="ARBA" id="ARBA00022729"/>
    </source>
</evidence>
<name>A0A1L4CYD1_9BACT</name>
<dbReference type="OrthoDB" id="9777941at2"/>
<dbReference type="Proteomes" id="UP000184731">
    <property type="component" value="Chromosome"/>
</dbReference>
<dbReference type="STRING" id="1915309.AXG55_03125"/>
<feature type="chain" id="PRO_5013176777" description="Solute-binding protein family 3/N-terminal domain-containing protein" evidence="2">
    <location>
        <begin position="23"/>
        <end position="259"/>
    </location>
</feature>
<dbReference type="PANTHER" id="PTHR35936">
    <property type="entry name" value="MEMBRANE-BOUND LYTIC MUREIN TRANSGLYCOSYLASE F"/>
    <property type="match status" value="1"/>
</dbReference>
<proteinExistence type="predicted"/>